<evidence type="ECO:0000313" key="2">
    <source>
        <dbReference type="Proteomes" id="UP000827872"/>
    </source>
</evidence>
<protein>
    <submittedName>
        <fullName evidence="1">Uncharacterized protein</fullName>
    </submittedName>
</protein>
<sequence length="304" mass="34421">MGVGSLHDIGGQRGLPRTSVGDNSHETERALARETIEWSEAYEALWLHKEEVTRERDQLQADLTTLQSQVAYLMAERNKQHTGRGTLAMEESQAAGGGEPRDELRPQAKTRPLHGEPETPPQERGAGHPETSPSNTWSHHERVFEIGTQLRGEAANWLIGLVEEDAPEIHDLEWFLVALRRRFEEPLAEEKARMALQRLRQGDCVVSDFVAEFCRLASRLRGWPEMVLVQLLKDALYPKILQWSLVLGDPGTLMDWIKRAGEAELRIHQESVRRTMEMQMSQVGRDLVRSLMLLPSMHGSSGKS</sequence>
<gene>
    <name evidence="1" type="ORF">K3G42_018732</name>
</gene>
<proteinExistence type="predicted"/>
<dbReference type="Proteomes" id="UP000827872">
    <property type="component" value="Linkage Group LG12"/>
</dbReference>
<accession>A0ACB8F0H3</accession>
<organism evidence="1 2">
    <name type="scientific">Sphaerodactylus townsendi</name>
    <dbReference type="NCBI Taxonomy" id="933632"/>
    <lineage>
        <taxon>Eukaryota</taxon>
        <taxon>Metazoa</taxon>
        <taxon>Chordata</taxon>
        <taxon>Craniata</taxon>
        <taxon>Vertebrata</taxon>
        <taxon>Euteleostomi</taxon>
        <taxon>Lepidosauria</taxon>
        <taxon>Squamata</taxon>
        <taxon>Bifurcata</taxon>
        <taxon>Gekkota</taxon>
        <taxon>Sphaerodactylidae</taxon>
        <taxon>Sphaerodactylus</taxon>
    </lineage>
</organism>
<dbReference type="EMBL" id="CM037625">
    <property type="protein sequence ID" value="KAH7998654.1"/>
    <property type="molecule type" value="Genomic_DNA"/>
</dbReference>
<name>A0ACB8F0H3_9SAUR</name>
<keyword evidence="2" id="KW-1185">Reference proteome</keyword>
<comment type="caution">
    <text evidence="1">The sequence shown here is derived from an EMBL/GenBank/DDBJ whole genome shotgun (WGS) entry which is preliminary data.</text>
</comment>
<evidence type="ECO:0000313" key="1">
    <source>
        <dbReference type="EMBL" id="KAH7998654.1"/>
    </source>
</evidence>
<reference evidence="1" key="1">
    <citation type="submission" date="2021-08" db="EMBL/GenBank/DDBJ databases">
        <title>The first chromosome-level gecko genome reveals the dynamic sex chromosomes of Neotropical dwarf geckos (Sphaerodactylidae: Sphaerodactylus).</title>
        <authorList>
            <person name="Pinto B.J."/>
            <person name="Keating S.E."/>
            <person name="Gamble T."/>
        </authorList>
    </citation>
    <scope>NUCLEOTIDE SEQUENCE</scope>
    <source>
        <strain evidence="1">TG3544</strain>
    </source>
</reference>